<keyword evidence="2" id="KW-1185">Reference proteome</keyword>
<accession>A0ABP0YWX5</accession>
<evidence type="ECO:0000313" key="1">
    <source>
        <dbReference type="EMBL" id="CAK9324026.1"/>
    </source>
</evidence>
<reference evidence="1 2" key="1">
    <citation type="submission" date="2024-03" db="EMBL/GenBank/DDBJ databases">
        <authorList>
            <person name="Gkanogiannis A."/>
            <person name="Becerra Lopez-Lavalle L."/>
        </authorList>
    </citation>
    <scope>NUCLEOTIDE SEQUENCE [LARGE SCALE GENOMIC DNA]</scope>
</reference>
<feature type="non-terminal residue" evidence="1">
    <location>
        <position position="64"/>
    </location>
</feature>
<gene>
    <name evidence="1" type="ORF">CITCOLO1_LOCUS16243</name>
</gene>
<sequence length="64" mass="7117">MLAATPFVLATAHNMPPLGSVCCWFVDPLVHRSSTTVELQFVYLTEFVLMGALQRYFERVAALG</sequence>
<protein>
    <recommendedName>
        <fullName evidence="3">Secreted protein</fullName>
    </recommendedName>
</protein>
<organism evidence="1 2">
    <name type="scientific">Citrullus colocynthis</name>
    <name type="common">colocynth</name>
    <dbReference type="NCBI Taxonomy" id="252529"/>
    <lineage>
        <taxon>Eukaryota</taxon>
        <taxon>Viridiplantae</taxon>
        <taxon>Streptophyta</taxon>
        <taxon>Embryophyta</taxon>
        <taxon>Tracheophyta</taxon>
        <taxon>Spermatophyta</taxon>
        <taxon>Magnoliopsida</taxon>
        <taxon>eudicotyledons</taxon>
        <taxon>Gunneridae</taxon>
        <taxon>Pentapetalae</taxon>
        <taxon>rosids</taxon>
        <taxon>fabids</taxon>
        <taxon>Cucurbitales</taxon>
        <taxon>Cucurbitaceae</taxon>
        <taxon>Benincaseae</taxon>
        <taxon>Citrullus</taxon>
    </lineage>
</organism>
<name>A0ABP0YWX5_9ROSI</name>
<evidence type="ECO:0000313" key="2">
    <source>
        <dbReference type="Proteomes" id="UP001642487"/>
    </source>
</evidence>
<evidence type="ECO:0008006" key="3">
    <source>
        <dbReference type="Google" id="ProtNLM"/>
    </source>
</evidence>
<proteinExistence type="predicted"/>
<dbReference type="EMBL" id="OZ021740">
    <property type="protein sequence ID" value="CAK9324026.1"/>
    <property type="molecule type" value="Genomic_DNA"/>
</dbReference>
<dbReference type="Proteomes" id="UP001642487">
    <property type="component" value="Chromosome 6"/>
</dbReference>